<keyword evidence="1" id="KW-0812">Transmembrane</keyword>
<organism evidence="2 3">
    <name type="scientific">Athelia psychrophila</name>
    <dbReference type="NCBI Taxonomy" id="1759441"/>
    <lineage>
        <taxon>Eukaryota</taxon>
        <taxon>Fungi</taxon>
        <taxon>Dikarya</taxon>
        <taxon>Basidiomycota</taxon>
        <taxon>Agaricomycotina</taxon>
        <taxon>Agaricomycetes</taxon>
        <taxon>Agaricomycetidae</taxon>
        <taxon>Atheliales</taxon>
        <taxon>Atheliaceae</taxon>
        <taxon>Athelia</taxon>
    </lineage>
</organism>
<keyword evidence="1" id="KW-0472">Membrane</keyword>
<keyword evidence="3" id="KW-1185">Reference proteome</keyword>
<feature type="transmembrane region" description="Helical" evidence="1">
    <location>
        <begin position="20"/>
        <end position="43"/>
    </location>
</feature>
<evidence type="ECO:0000313" key="3">
    <source>
        <dbReference type="Proteomes" id="UP000076532"/>
    </source>
</evidence>
<accession>A0A166NNB2</accession>
<evidence type="ECO:0000313" key="2">
    <source>
        <dbReference type="EMBL" id="KZP25206.1"/>
    </source>
</evidence>
<name>A0A166NNB2_9AGAM</name>
<protein>
    <submittedName>
        <fullName evidence="2">Uncharacterized protein</fullName>
    </submittedName>
</protein>
<reference evidence="2 3" key="1">
    <citation type="journal article" date="2016" name="Mol. Biol. Evol.">
        <title>Comparative Genomics of Early-Diverging Mushroom-Forming Fungi Provides Insights into the Origins of Lignocellulose Decay Capabilities.</title>
        <authorList>
            <person name="Nagy L.G."/>
            <person name="Riley R."/>
            <person name="Tritt A."/>
            <person name="Adam C."/>
            <person name="Daum C."/>
            <person name="Floudas D."/>
            <person name="Sun H."/>
            <person name="Yadav J.S."/>
            <person name="Pangilinan J."/>
            <person name="Larsson K.H."/>
            <person name="Matsuura K."/>
            <person name="Barry K."/>
            <person name="Labutti K."/>
            <person name="Kuo R."/>
            <person name="Ohm R.A."/>
            <person name="Bhattacharya S.S."/>
            <person name="Shirouzu T."/>
            <person name="Yoshinaga Y."/>
            <person name="Martin F.M."/>
            <person name="Grigoriev I.V."/>
            <person name="Hibbett D.S."/>
        </authorList>
    </citation>
    <scope>NUCLEOTIDE SEQUENCE [LARGE SCALE GENOMIC DNA]</scope>
    <source>
        <strain evidence="2 3">CBS 109695</strain>
    </source>
</reference>
<gene>
    <name evidence="2" type="ORF">FIBSPDRAFT_395620</name>
</gene>
<dbReference type="EMBL" id="KV417522">
    <property type="protein sequence ID" value="KZP25206.1"/>
    <property type="molecule type" value="Genomic_DNA"/>
</dbReference>
<dbReference type="AlphaFoldDB" id="A0A166NNB2"/>
<keyword evidence="1" id="KW-1133">Transmembrane helix</keyword>
<dbReference type="Proteomes" id="UP000076532">
    <property type="component" value="Unassembled WGS sequence"/>
</dbReference>
<evidence type="ECO:0000256" key="1">
    <source>
        <dbReference type="SAM" id="Phobius"/>
    </source>
</evidence>
<proteinExistence type="predicted"/>
<sequence length="104" mass="11496">MSDPSILQVAHLRPFRSLRLLPLYSISVHLSHIGYPLAGLFFLSFRSHSFYKICLFGVGVGVGFLSVSVGVRKTVWDCSCCKLVSIAGVNLRFIPLNERNVAQA</sequence>
<feature type="transmembrane region" description="Helical" evidence="1">
    <location>
        <begin position="50"/>
        <end position="71"/>
    </location>
</feature>